<dbReference type="Pfam" id="PF13650">
    <property type="entry name" value="Asp_protease_2"/>
    <property type="match status" value="1"/>
</dbReference>
<dbReference type="SUPFAM" id="SSF50630">
    <property type="entry name" value="Acid proteases"/>
    <property type="match status" value="2"/>
</dbReference>
<dbReference type="Proteomes" id="UP000233293">
    <property type="component" value="Unassembled WGS sequence"/>
</dbReference>
<reference evidence="3" key="1">
    <citation type="submission" date="2017-12" db="EMBL/GenBank/DDBJ databases">
        <title>Draft genome sequence of Telmatospirillum siberiense 26-4b1T, an acidotolerant peatland alphaproteobacterium potentially involved in sulfur cycling.</title>
        <authorList>
            <person name="Hausmann B."/>
            <person name="Pjevac P."/>
            <person name="Schreck K."/>
            <person name="Herbold C.W."/>
            <person name="Daims H."/>
            <person name="Wagner M."/>
            <person name="Pester M."/>
            <person name="Loy A."/>
        </authorList>
    </citation>
    <scope>NUCLEOTIDE SEQUENCE [LARGE SCALE GENOMIC DNA]</scope>
    <source>
        <strain evidence="3">26-4b1</strain>
    </source>
</reference>
<evidence type="ECO:0000256" key="1">
    <source>
        <dbReference type="SAM" id="MobiDB-lite"/>
    </source>
</evidence>
<dbReference type="InterPro" id="IPR034122">
    <property type="entry name" value="Retropepsin-like_bacterial"/>
</dbReference>
<evidence type="ECO:0000313" key="3">
    <source>
        <dbReference type="Proteomes" id="UP000233293"/>
    </source>
</evidence>
<dbReference type="Gene3D" id="2.40.70.10">
    <property type="entry name" value="Acid Proteases"/>
    <property type="match status" value="2"/>
</dbReference>
<dbReference type="EMBL" id="PIUM01000006">
    <property type="protein sequence ID" value="PKU25169.1"/>
    <property type="molecule type" value="Genomic_DNA"/>
</dbReference>
<name>A0A2N3PXP6_9PROT</name>
<comment type="caution">
    <text evidence="2">The sequence shown here is derived from an EMBL/GenBank/DDBJ whole genome shotgun (WGS) entry which is preliminary data.</text>
</comment>
<dbReference type="InterPro" id="IPR021109">
    <property type="entry name" value="Peptidase_aspartic_dom_sf"/>
</dbReference>
<proteinExistence type="predicted"/>
<protein>
    <recommendedName>
        <fullName evidence="4">Peptidase A2 domain-containing protein</fullName>
    </recommendedName>
</protein>
<gene>
    <name evidence="2" type="ORF">CWS72_08225</name>
</gene>
<accession>A0A2N3PXP6</accession>
<keyword evidence="3" id="KW-1185">Reference proteome</keyword>
<feature type="region of interest" description="Disordered" evidence="1">
    <location>
        <begin position="1"/>
        <end position="38"/>
    </location>
</feature>
<sequence length="349" mass="36834">MVPETVKVAHQTPERTGTIKRGRSASGRLPNVLGPARAKGRGKGSFGLTVTGRRLGLCALCFGLAVHPGSAARGECRIERQAVLPVTFNGFMPTVAASINGHRVAIGIDTGAQGTVITPETVEYLRLPRDPGRFTTSSGVSGRTWVSNAVLDELEFGGIAYRRKSVAVIALGQPTAAAGQFPANVTMAGLIGADLLSAYDVDFDVPARTITLYRVNGCTTLSPPWDGGYVTVPVWLTRSRRLAMPVEVNGNIFSAIFDTGASGIMLARSSGERIGMVAGMPDAGAKGTVRVAGETIHGLGVGIMDFPATEADMLIGEDYMRAHRFWLSYATRTLFIQADGRIASPDGSR</sequence>
<dbReference type="AlphaFoldDB" id="A0A2N3PXP6"/>
<evidence type="ECO:0008006" key="4">
    <source>
        <dbReference type="Google" id="ProtNLM"/>
    </source>
</evidence>
<dbReference type="CDD" id="cd05483">
    <property type="entry name" value="retropepsin_like_bacteria"/>
    <property type="match status" value="1"/>
</dbReference>
<evidence type="ECO:0000313" key="2">
    <source>
        <dbReference type="EMBL" id="PKU25169.1"/>
    </source>
</evidence>
<organism evidence="2 3">
    <name type="scientific">Telmatospirillum siberiense</name>
    <dbReference type="NCBI Taxonomy" id="382514"/>
    <lineage>
        <taxon>Bacteria</taxon>
        <taxon>Pseudomonadati</taxon>
        <taxon>Pseudomonadota</taxon>
        <taxon>Alphaproteobacteria</taxon>
        <taxon>Rhodospirillales</taxon>
        <taxon>Rhodospirillaceae</taxon>
        <taxon>Telmatospirillum</taxon>
    </lineage>
</organism>